<gene>
    <name evidence="4" type="ORF">SUNI508_07715</name>
</gene>
<feature type="compositionally biased region" description="Basic and acidic residues" evidence="3">
    <location>
        <begin position="103"/>
        <end position="115"/>
    </location>
</feature>
<dbReference type="InterPro" id="IPR040357">
    <property type="entry name" value="Vma22/CCDC115"/>
</dbReference>
<evidence type="ECO:0000256" key="3">
    <source>
        <dbReference type="SAM" id="MobiDB-lite"/>
    </source>
</evidence>
<sequence>MEVNEIDALLERYLQLLHEYTTLRTELSNLQTGIYQNIARANFSAERGMRYGPDFYDERMQATRRINVATSNGDNLSLKVASTEETTEPLEASSDVPKTEGGNIDHSDVNDHLEETELNTNKRPKRKDPLQWFGLLTPLPLRQAQGQSIMAVEQVIPRLISINVEMQQVEIEVRRARKKRAKAEAVAKKHQDGILNKELTA</sequence>
<feature type="coiled-coil region" evidence="2">
    <location>
        <begin position="159"/>
        <end position="186"/>
    </location>
</feature>
<organism evidence="4 5">
    <name type="scientific">Seiridium unicorne</name>
    <dbReference type="NCBI Taxonomy" id="138068"/>
    <lineage>
        <taxon>Eukaryota</taxon>
        <taxon>Fungi</taxon>
        <taxon>Dikarya</taxon>
        <taxon>Ascomycota</taxon>
        <taxon>Pezizomycotina</taxon>
        <taxon>Sordariomycetes</taxon>
        <taxon>Xylariomycetidae</taxon>
        <taxon>Amphisphaeriales</taxon>
        <taxon>Sporocadaceae</taxon>
        <taxon>Seiridium</taxon>
    </lineage>
</organism>
<dbReference type="PANTHER" id="PTHR31996">
    <property type="entry name" value="COILED-COIL DOMAIN-CONTAINING PROTEIN 115"/>
    <property type="match status" value="1"/>
</dbReference>
<accession>A0ABR2UWM5</accession>
<reference evidence="4 5" key="1">
    <citation type="journal article" date="2024" name="J. Plant Pathol.">
        <title>Sequence and assembly of the genome of Seiridium unicorne, isolate CBS 538.82, causal agent of cypress canker disease.</title>
        <authorList>
            <person name="Scali E."/>
            <person name="Rocca G.D."/>
            <person name="Danti R."/>
            <person name="Garbelotto M."/>
            <person name="Barberini S."/>
            <person name="Baroncelli R."/>
            <person name="Emiliani G."/>
        </authorList>
    </citation>
    <scope>NUCLEOTIDE SEQUENCE [LARGE SCALE GENOMIC DNA]</scope>
    <source>
        <strain evidence="4 5">BM-138-508</strain>
    </source>
</reference>
<evidence type="ECO:0000256" key="1">
    <source>
        <dbReference type="ARBA" id="ARBA00093634"/>
    </source>
</evidence>
<comment type="caution">
    <text evidence="4">The sequence shown here is derived from an EMBL/GenBank/DDBJ whole genome shotgun (WGS) entry which is preliminary data.</text>
</comment>
<evidence type="ECO:0000256" key="2">
    <source>
        <dbReference type="SAM" id="Coils"/>
    </source>
</evidence>
<proteinExistence type="predicted"/>
<name>A0ABR2UWM5_9PEZI</name>
<dbReference type="PANTHER" id="PTHR31996:SF2">
    <property type="entry name" value="COILED-COIL DOMAIN-CONTAINING PROTEIN 115"/>
    <property type="match status" value="1"/>
</dbReference>
<keyword evidence="5" id="KW-1185">Reference proteome</keyword>
<dbReference type="Pfam" id="PF21730">
    <property type="entry name" value="Vma22_CCDC115"/>
    <property type="match status" value="1"/>
</dbReference>
<evidence type="ECO:0000313" key="5">
    <source>
        <dbReference type="Proteomes" id="UP001408356"/>
    </source>
</evidence>
<keyword evidence="2" id="KW-0175">Coiled coil</keyword>
<dbReference type="EMBL" id="JARVKF010000353">
    <property type="protein sequence ID" value="KAK9418695.1"/>
    <property type="molecule type" value="Genomic_DNA"/>
</dbReference>
<dbReference type="Proteomes" id="UP001408356">
    <property type="component" value="Unassembled WGS sequence"/>
</dbReference>
<evidence type="ECO:0000313" key="4">
    <source>
        <dbReference type="EMBL" id="KAK9418695.1"/>
    </source>
</evidence>
<feature type="region of interest" description="Disordered" evidence="3">
    <location>
        <begin position="79"/>
        <end position="126"/>
    </location>
</feature>
<protein>
    <recommendedName>
        <fullName evidence="1">Vacuolar ATPase assembly protein VMA22</fullName>
    </recommendedName>
</protein>